<evidence type="ECO:0000259" key="4">
    <source>
        <dbReference type="Pfam" id="PF08241"/>
    </source>
</evidence>
<dbReference type="GO" id="GO:0032259">
    <property type="term" value="P:methylation"/>
    <property type="evidence" value="ECO:0007669"/>
    <property type="project" value="UniProtKB-KW"/>
</dbReference>
<proteinExistence type="predicted"/>
<evidence type="ECO:0000256" key="3">
    <source>
        <dbReference type="ARBA" id="ARBA00022691"/>
    </source>
</evidence>
<dbReference type="GO" id="GO:0008757">
    <property type="term" value="F:S-adenosylmethionine-dependent methyltransferase activity"/>
    <property type="evidence" value="ECO:0007669"/>
    <property type="project" value="InterPro"/>
</dbReference>
<keyword evidence="3" id="KW-0949">S-adenosyl-L-methionine</keyword>
<dbReference type="AlphaFoldDB" id="A0A1F5IRN2"/>
<evidence type="ECO:0000256" key="2">
    <source>
        <dbReference type="ARBA" id="ARBA00022679"/>
    </source>
</evidence>
<dbReference type="PANTHER" id="PTHR43464">
    <property type="entry name" value="METHYLTRANSFERASE"/>
    <property type="match status" value="1"/>
</dbReference>
<keyword evidence="1" id="KW-0489">Methyltransferase</keyword>
<dbReference type="EMBL" id="MFCR01000006">
    <property type="protein sequence ID" value="OGE19035.1"/>
    <property type="molecule type" value="Genomic_DNA"/>
</dbReference>
<organism evidence="5 6">
    <name type="scientific">Candidatus Daviesbacteria bacterium RIFCSPHIGHO2_01_FULL_41_23</name>
    <dbReference type="NCBI Taxonomy" id="1797764"/>
    <lineage>
        <taxon>Bacteria</taxon>
        <taxon>Candidatus Daviesiibacteriota</taxon>
    </lineage>
</organism>
<reference evidence="5 6" key="1">
    <citation type="journal article" date="2016" name="Nat. Commun.">
        <title>Thousands of microbial genomes shed light on interconnected biogeochemical processes in an aquifer system.</title>
        <authorList>
            <person name="Anantharaman K."/>
            <person name="Brown C.T."/>
            <person name="Hug L.A."/>
            <person name="Sharon I."/>
            <person name="Castelle C.J."/>
            <person name="Probst A.J."/>
            <person name="Thomas B.C."/>
            <person name="Singh A."/>
            <person name="Wilkins M.J."/>
            <person name="Karaoz U."/>
            <person name="Brodie E.L."/>
            <person name="Williams K.H."/>
            <person name="Hubbard S.S."/>
            <person name="Banfield J.F."/>
        </authorList>
    </citation>
    <scope>NUCLEOTIDE SEQUENCE [LARGE SCALE GENOMIC DNA]</scope>
</reference>
<dbReference type="Proteomes" id="UP000176336">
    <property type="component" value="Unassembled WGS sequence"/>
</dbReference>
<gene>
    <name evidence="5" type="ORF">A2871_01640</name>
</gene>
<evidence type="ECO:0000256" key="1">
    <source>
        <dbReference type="ARBA" id="ARBA00022603"/>
    </source>
</evidence>
<protein>
    <recommendedName>
        <fullName evidence="4">Methyltransferase type 11 domain-containing protein</fullName>
    </recommendedName>
</protein>
<name>A0A1F5IRN2_9BACT</name>
<dbReference type="InterPro" id="IPR029063">
    <property type="entry name" value="SAM-dependent_MTases_sf"/>
</dbReference>
<dbReference type="SUPFAM" id="SSF53335">
    <property type="entry name" value="S-adenosyl-L-methionine-dependent methyltransferases"/>
    <property type="match status" value="1"/>
</dbReference>
<sequence>MIKQLRDLLNNEFDPAFAQRAAFIFHTVEKERPKKILDAGCGRGFYVSSLTEFNFIKEIHGIEVNSAYLQIAQQNCTDKRIILQRGSINNLPYKEATFDFVICSEVLEHLSDDKQALSELTRVLKPGGALCMTVPCSNFPFLWDPLNWLLMKIFNTHINQDIWWLAGIWADHKRLYTKQQLVSLLKNKFIILNSMFLTKWCWPFSHFLLYGIGKNIVQRTSFMHIDRFSKTRTANKPSLLAKLFTFPTRYLDRKMYAGPAVNIVVLARKMNIKMY</sequence>
<dbReference type="Gene3D" id="3.40.50.150">
    <property type="entry name" value="Vaccinia Virus protein VP39"/>
    <property type="match status" value="1"/>
</dbReference>
<accession>A0A1F5IRN2</accession>
<comment type="caution">
    <text evidence="5">The sequence shown here is derived from an EMBL/GenBank/DDBJ whole genome shotgun (WGS) entry which is preliminary data.</text>
</comment>
<dbReference type="Pfam" id="PF08241">
    <property type="entry name" value="Methyltransf_11"/>
    <property type="match status" value="1"/>
</dbReference>
<feature type="domain" description="Methyltransferase type 11" evidence="4">
    <location>
        <begin position="37"/>
        <end position="131"/>
    </location>
</feature>
<dbReference type="CDD" id="cd02440">
    <property type="entry name" value="AdoMet_MTases"/>
    <property type="match status" value="1"/>
</dbReference>
<evidence type="ECO:0000313" key="5">
    <source>
        <dbReference type="EMBL" id="OGE19035.1"/>
    </source>
</evidence>
<dbReference type="PANTHER" id="PTHR43464:SF19">
    <property type="entry name" value="UBIQUINONE BIOSYNTHESIS O-METHYLTRANSFERASE, MITOCHONDRIAL"/>
    <property type="match status" value="1"/>
</dbReference>
<evidence type="ECO:0000313" key="6">
    <source>
        <dbReference type="Proteomes" id="UP000176336"/>
    </source>
</evidence>
<dbReference type="InterPro" id="IPR013216">
    <property type="entry name" value="Methyltransf_11"/>
</dbReference>
<keyword evidence="2" id="KW-0808">Transferase</keyword>